<comment type="caution">
    <text evidence="12">The sequence shown here is derived from an EMBL/GenBank/DDBJ whole genome shotgun (WGS) entry which is preliminary data.</text>
</comment>
<dbReference type="PRINTS" id="PR00121">
    <property type="entry name" value="NAKATPASE"/>
</dbReference>
<feature type="transmembrane region" description="Helical" evidence="10">
    <location>
        <begin position="930"/>
        <end position="950"/>
    </location>
</feature>
<dbReference type="InterPro" id="IPR006068">
    <property type="entry name" value="ATPase_P-typ_cation-transptr_C"/>
</dbReference>
<dbReference type="PANTHER" id="PTHR43294:SF21">
    <property type="entry name" value="CATION TRANSPORTING ATPASE"/>
    <property type="match status" value="1"/>
</dbReference>
<evidence type="ECO:0000256" key="2">
    <source>
        <dbReference type="ARBA" id="ARBA00022475"/>
    </source>
</evidence>
<keyword evidence="2" id="KW-1003">Cell membrane</keyword>
<evidence type="ECO:0000313" key="12">
    <source>
        <dbReference type="EMBL" id="CAD6918755.1"/>
    </source>
</evidence>
<comment type="subcellular location">
    <subcellularLocation>
        <location evidence="1">Cell membrane</location>
        <topology evidence="1">Multi-pass membrane protein</topology>
    </subcellularLocation>
</comment>
<evidence type="ECO:0000256" key="7">
    <source>
        <dbReference type="ARBA" id="ARBA00022989"/>
    </source>
</evidence>
<evidence type="ECO:0000256" key="3">
    <source>
        <dbReference type="ARBA" id="ARBA00022692"/>
    </source>
</evidence>
<feature type="transmembrane region" description="Helical" evidence="10">
    <location>
        <begin position="975"/>
        <end position="997"/>
    </location>
</feature>
<feature type="transmembrane region" description="Helical" evidence="10">
    <location>
        <begin position="901"/>
        <end position="924"/>
    </location>
</feature>
<feature type="domain" description="Cation-transporting P-type ATPase N-terminal" evidence="11">
    <location>
        <begin position="141"/>
        <end position="214"/>
    </location>
</feature>
<evidence type="ECO:0000256" key="8">
    <source>
        <dbReference type="ARBA" id="ARBA00023136"/>
    </source>
</evidence>
<name>A0ABN7IQP3_9BASI</name>
<keyword evidence="13" id="KW-1185">Reference proteome</keyword>
<dbReference type="Pfam" id="PF00690">
    <property type="entry name" value="Cation_ATPase_N"/>
    <property type="match status" value="1"/>
</dbReference>
<evidence type="ECO:0000256" key="10">
    <source>
        <dbReference type="SAM" id="Phobius"/>
    </source>
</evidence>
<evidence type="ECO:0000259" key="11">
    <source>
        <dbReference type="SMART" id="SM00831"/>
    </source>
</evidence>
<feature type="transmembrane region" description="Helical" evidence="10">
    <location>
        <begin position="1104"/>
        <end position="1122"/>
    </location>
</feature>
<organism evidence="12 13">
    <name type="scientific">Tilletia caries</name>
    <name type="common">wheat bunt fungus</name>
    <dbReference type="NCBI Taxonomy" id="13290"/>
    <lineage>
        <taxon>Eukaryota</taxon>
        <taxon>Fungi</taxon>
        <taxon>Dikarya</taxon>
        <taxon>Basidiomycota</taxon>
        <taxon>Ustilaginomycotina</taxon>
        <taxon>Exobasidiomycetes</taxon>
        <taxon>Tilletiales</taxon>
        <taxon>Tilletiaceae</taxon>
        <taxon>Tilletia</taxon>
    </lineage>
</organism>
<dbReference type="Pfam" id="PF13246">
    <property type="entry name" value="Cation_ATPase"/>
    <property type="match status" value="1"/>
</dbReference>
<dbReference type="NCBIfam" id="TIGR01494">
    <property type="entry name" value="ATPase_P-type"/>
    <property type="match status" value="2"/>
</dbReference>
<feature type="transmembrane region" description="Helical" evidence="10">
    <location>
        <begin position="430"/>
        <end position="451"/>
    </location>
</feature>
<keyword evidence="4" id="KW-0547">Nucleotide-binding</keyword>
<dbReference type="InterPro" id="IPR008250">
    <property type="entry name" value="ATPase_P-typ_transduc_dom_A_sf"/>
</dbReference>
<keyword evidence="5" id="KW-0067">ATP-binding</keyword>
<dbReference type="PANTHER" id="PTHR43294">
    <property type="entry name" value="SODIUM/POTASSIUM-TRANSPORTING ATPASE SUBUNIT ALPHA"/>
    <property type="match status" value="1"/>
</dbReference>
<reference evidence="12" key="1">
    <citation type="submission" date="2020-10" db="EMBL/GenBank/DDBJ databases">
        <authorList>
            <person name="Sedaghatjoo S."/>
        </authorList>
    </citation>
    <scope>NUCLEOTIDE SEQUENCE</scope>
    <source>
        <strain evidence="12">AZH3</strain>
    </source>
</reference>
<feature type="region of interest" description="Disordered" evidence="9">
    <location>
        <begin position="1"/>
        <end position="53"/>
    </location>
</feature>
<dbReference type="InterPro" id="IPR044492">
    <property type="entry name" value="P_typ_ATPase_HD_dom"/>
</dbReference>
<feature type="transmembrane region" description="Helical" evidence="10">
    <location>
        <begin position="190"/>
        <end position="213"/>
    </location>
</feature>
<dbReference type="Gene3D" id="3.40.1110.10">
    <property type="entry name" value="Calcium-transporting ATPase, cytoplasmic domain N"/>
    <property type="match status" value="1"/>
</dbReference>
<accession>A0ABN7IQP3</accession>
<gene>
    <name evidence="12" type="ORF">JKIAZH3_G7739</name>
</gene>
<dbReference type="InterPro" id="IPR018303">
    <property type="entry name" value="ATPase_P-typ_P_site"/>
</dbReference>
<dbReference type="PRINTS" id="PR00119">
    <property type="entry name" value="CATATPASE"/>
</dbReference>
<feature type="transmembrane region" description="Helical" evidence="10">
    <location>
        <begin position="1073"/>
        <end position="1092"/>
    </location>
</feature>
<dbReference type="InterPro" id="IPR023299">
    <property type="entry name" value="ATPase_P-typ_cyto_dom_N"/>
</dbReference>
<evidence type="ECO:0000256" key="5">
    <source>
        <dbReference type="ARBA" id="ARBA00022840"/>
    </source>
</evidence>
<dbReference type="SUPFAM" id="SSF81665">
    <property type="entry name" value="Calcium ATPase, transmembrane domain M"/>
    <property type="match status" value="1"/>
</dbReference>
<dbReference type="SUPFAM" id="SSF81660">
    <property type="entry name" value="Metal cation-transporting ATPase, ATP-binding domain N"/>
    <property type="match status" value="1"/>
</dbReference>
<dbReference type="InterPro" id="IPR004014">
    <property type="entry name" value="ATPase_P-typ_cation-transptr_N"/>
</dbReference>
<evidence type="ECO:0000256" key="9">
    <source>
        <dbReference type="SAM" id="MobiDB-lite"/>
    </source>
</evidence>
<dbReference type="Pfam" id="PF00122">
    <property type="entry name" value="E1-E2_ATPase"/>
    <property type="match status" value="1"/>
</dbReference>
<dbReference type="SUPFAM" id="SSF56784">
    <property type="entry name" value="HAD-like"/>
    <property type="match status" value="1"/>
</dbReference>
<dbReference type="SFLD" id="SFLDG00002">
    <property type="entry name" value="C1.7:_P-type_atpase_like"/>
    <property type="match status" value="1"/>
</dbReference>
<dbReference type="InterPro" id="IPR023214">
    <property type="entry name" value="HAD_sf"/>
</dbReference>
<evidence type="ECO:0000313" key="13">
    <source>
        <dbReference type="Proteomes" id="UP000836402"/>
    </source>
</evidence>
<dbReference type="Gene3D" id="2.70.150.10">
    <property type="entry name" value="Calcium-transporting ATPase, cytoplasmic transduction domain A"/>
    <property type="match status" value="1"/>
</dbReference>
<feature type="transmembrane region" description="Helical" evidence="10">
    <location>
        <begin position="225"/>
        <end position="245"/>
    </location>
</feature>
<dbReference type="SMART" id="SM00831">
    <property type="entry name" value="Cation_ATPase_N"/>
    <property type="match status" value="1"/>
</dbReference>
<dbReference type="Gene3D" id="1.20.1110.10">
    <property type="entry name" value="Calcium-transporting ATPase, transmembrane domain"/>
    <property type="match status" value="1"/>
</dbReference>
<dbReference type="SUPFAM" id="SSF81653">
    <property type="entry name" value="Calcium ATPase, transduction domain A"/>
    <property type="match status" value="1"/>
</dbReference>
<keyword evidence="8 10" id="KW-0472">Membrane</keyword>
<feature type="transmembrane region" description="Helical" evidence="10">
    <location>
        <begin position="385"/>
        <end position="410"/>
    </location>
</feature>
<dbReference type="SFLD" id="SFLDS00003">
    <property type="entry name" value="Haloacid_Dehalogenase"/>
    <property type="match status" value="1"/>
</dbReference>
<sequence length="1143" mass="123629">MSNPLSVPTLGKNGGSSSSHQTDEPGPDIDEKMDLEKGSPDEHEHNPFPTSASGVAYTVGAHATFEDVPTNAHSRRLQREKTIERTYSVDGRRPPLKVPVAARLTGDFRTMSIQLSEGGLAEARDQKQGQKQALKALSELEWHLLSVDEVLSRLNASATSGLDSDQVKRRLSQYGPNKMSKPPSPWFRKIMGYIFGGFGTLLLGAAIMTMIAWKPLGGAHPAPSVLALAIVLFVVNAFSACFNAWQDWSTSRVMASISGMLPSEVTVIRDGTRVSIPATELVQGDLVHLSLGQKMAADMRTIKLDGELKFDRSVLTGESDAITGSVDKTDDNYLESRNVVMAGTSCVGGGGLAIVTSTGDSTVFGRLAKMSSQPKKGMTTLQREIHLFVVSISTIAAILCTVAVIIWAAYLRPKHPGFMSVSQLIVNVVSIAVAFVPEGLPIAVTLSLTIIANKMRASKVLCKSLSTCETLGSISVLCADKTGTLTKNNMVAVSVAVHGFESTPLDATKHIIMDTPLGSAFKQVQFVGAVCNGASFDGATAHLPLSERKIHGDATDKAILRMSEEMYGVSAANAGWEDHYTVPFNSKNKFMLKLLSTSNKAGVTGAISSQEATAFDTESDLVLLAKGAPDILIKRCVSVLDADGQVLPLNETRLATLENLQAALASQGQRVLLLTRRIVSRAAIDAMGGISSLDDSNTVDLTTELCAVGLVGIFDPPREEIPSVVKTIRGAGSRFFMVTGDFALTATAIAKQCGIITTEKISSFADLDALDGQLPVYDTWADNDNRPMRALVLSGSDIMRMSDAHWETVSRFDEIVFARTTPEQKLAVVKCFQSRDCVVGMTGDGVNDAPALKMADVGISIMGASEVALESADLILLEGFGSMVDAMLYGRLVFSNLKSTIAYLLPAGSCSELMAILAAFFFGLPQIISNIQMIIICALHDAICSLTLCMEKPEGEMLKSKPRNVKKDRLADGKLLFHAYVFVGLPLTVCCFSMAFWDVQKRGVPFSDMWLKYSGGVIATTQPAFYAEAINKGQSVFYFTAIIMQWFNLLSIRTRRLSIFQKPPIGRRETSNLMMFPAMGLSLLIAVFISYVPAIQRIFLTREISAEYFFLPIAFGIVMISADELRKYVVRTYPRSFLAKIAW</sequence>
<dbReference type="InterPro" id="IPR023298">
    <property type="entry name" value="ATPase_P-typ_TM_dom_sf"/>
</dbReference>
<feature type="transmembrane region" description="Helical" evidence="10">
    <location>
        <begin position="1035"/>
        <end position="1052"/>
    </location>
</feature>
<evidence type="ECO:0000256" key="6">
    <source>
        <dbReference type="ARBA" id="ARBA00022967"/>
    </source>
</evidence>
<evidence type="ECO:0000256" key="4">
    <source>
        <dbReference type="ARBA" id="ARBA00022741"/>
    </source>
</evidence>
<keyword evidence="7 10" id="KW-1133">Transmembrane helix</keyword>
<dbReference type="Pfam" id="PF00689">
    <property type="entry name" value="Cation_ATPase_C"/>
    <property type="match status" value="1"/>
</dbReference>
<dbReference type="PROSITE" id="PS00154">
    <property type="entry name" value="ATPASE_E1_E2"/>
    <property type="match status" value="1"/>
</dbReference>
<dbReference type="EMBL" id="CAJHJG010002213">
    <property type="protein sequence ID" value="CAD6918755.1"/>
    <property type="molecule type" value="Genomic_DNA"/>
</dbReference>
<keyword evidence="6" id="KW-1278">Translocase</keyword>
<dbReference type="InterPro" id="IPR036412">
    <property type="entry name" value="HAD-like_sf"/>
</dbReference>
<feature type="compositionally biased region" description="Basic and acidic residues" evidence="9">
    <location>
        <begin position="29"/>
        <end position="46"/>
    </location>
</feature>
<dbReference type="SFLD" id="SFLDF00027">
    <property type="entry name" value="p-type_atpase"/>
    <property type="match status" value="1"/>
</dbReference>
<keyword evidence="3 10" id="KW-0812">Transmembrane</keyword>
<dbReference type="InterPro" id="IPR059000">
    <property type="entry name" value="ATPase_P-type_domA"/>
</dbReference>
<dbReference type="Proteomes" id="UP000836402">
    <property type="component" value="Unassembled WGS sequence"/>
</dbReference>
<dbReference type="InterPro" id="IPR001757">
    <property type="entry name" value="P_typ_ATPase"/>
</dbReference>
<proteinExistence type="predicted"/>
<evidence type="ECO:0000256" key="1">
    <source>
        <dbReference type="ARBA" id="ARBA00004651"/>
    </source>
</evidence>
<dbReference type="InterPro" id="IPR050510">
    <property type="entry name" value="Cation_transp_ATPase_P-type"/>
</dbReference>
<dbReference type="Gene3D" id="3.40.50.1000">
    <property type="entry name" value="HAD superfamily/HAD-like"/>
    <property type="match status" value="1"/>
</dbReference>
<protein>
    <recommendedName>
        <fullName evidence="11">Cation-transporting P-type ATPase N-terminal domain-containing protein</fullName>
    </recommendedName>
</protein>